<sequence length="98" mass="11223">MGNKAEDNPFLQSLSAGMKKEDYSLSPKFSIPEYVKAQRKKTKMTQVDLAEKAGVGLRFVRDMEQGKETLRMDKVNQVLRLFGSELGPVPLDRSRWFK</sequence>
<organism evidence="2 3">
    <name type="scientific">Methanolapillus millepedarum</name>
    <dbReference type="NCBI Taxonomy" id="3028296"/>
    <lineage>
        <taxon>Archaea</taxon>
        <taxon>Methanobacteriati</taxon>
        <taxon>Methanobacteriota</taxon>
        <taxon>Stenosarchaea group</taxon>
        <taxon>Methanomicrobia</taxon>
        <taxon>Methanosarcinales</taxon>
        <taxon>Methanosarcinaceae</taxon>
        <taxon>Methanolapillus</taxon>
    </lineage>
</organism>
<dbReference type="CDD" id="cd00093">
    <property type="entry name" value="HTH_XRE"/>
    <property type="match status" value="1"/>
</dbReference>
<dbReference type="Proteomes" id="UP001303587">
    <property type="component" value="Chromosome"/>
</dbReference>
<dbReference type="SUPFAM" id="SSF47413">
    <property type="entry name" value="lambda repressor-like DNA-binding domains"/>
    <property type="match status" value="1"/>
</dbReference>
<dbReference type="EMBL" id="CP131060">
    <property type="protein sequence ID" value="WNY24624.1"/>
    <property type="molecule type" value="Genomic_DNA"/>
</dbReference>
<feature type="domain" description="HTH cro/C1-type" evidence="1">
    <location>
        <begin position="35"/>
        <end position="89"/>
    </location>
</feature>
<dbReference type="InterPro" id="IPR010982">
    <property type="entry name" value="Lambda_DNA-bd_dom_sf"/>
</dbReference>
<keyword evidence="3" id="KW-1185">Reference proteome</keyword>
<evidence type="ECO:0000313" key="3">
    <source>
        <dbReference type="Proteomes" id="UP001303587"/>
    </source>
</evidence>
<dbReference type="InterPro" id="IPR001387">
    <property type="entry name" value="Cro/C1-type_HTH"/>
</dbReference>
<dbReference type="AlphaFoldDB" id="A0AA96V1C4"/>
<dbReference type="Gene3D" id="1.10.260.40">
    <property type="entry name" value="lambda repressor-like DNA-binding domains"/>
    <property type="match status" value="1"/>
</dbReference>
<evidence type="ECO:0000313" key="2">
    <source>
        <dbReference type="EMBL" id="WNY24624.1"/>
    </source>
</evidence>
<gene>
    <name evidence="2" type="ORF">MsAc7_01460</name>
</gene>
<dbReference type="RefSeq" id="WP_338102705.1">
    <property type="nucleotide sequence ID" value="NZ_CP131060.1"/>
</dbReference>
<dbReference type="InterPro" id="IPR017507">
    <property type="entry name" value="Tscrpt_reg_HipB-like"/>
</dbReference>
<dbReference type="NCBIfam" id="TIGR03070">
    <property type="entry name" value="couple_hipB"/>
    <property type="match status" value="1"/>
</dbReference>
<evidence type="ECO:0000259" key="1">
    <source>
        <dbReference type="PROSITE" id="PS50943"/>
    </source>
</evidence>
<dbReference type="PROSITE" id="PS50943">
    <property type="entry name" value="HTH_CROC1"/>
    <property type="match status" value="1"/>
</dbReference>
<accession>A0AA96V1C4</accession>
<dbReference type="Pfam" id="PF01381">
    <property type="entry name" value="HTH_3"/>
    <property type="match status" value="1"/>
</dbReference>
<proteinExistence type="predicted"/>
<reference evidence="2 3" key="1">
    <citation type="submission" date="2023-07" db="EMBL/GenBank/DDBJ databases">
        <title>Closed genoem sequence of Methanosarcinaceae archaeon Ac7.</title>
        <authorList>
            <person name="Poehlein A."/>
            <person name="Protasov E."/>
            <person name="Platt K."/>
            <person name="Reeh H."/>
            <person name="Daniel R."/>
            <person name="Brune A."/>
        </authorList>
    </citation>
    <scope>NUCLEOTIDE SEQUENCE [LARGE SCALE GENOMIC DNA]</scope>
    <source>
        <strain evidence="2 3">Ac7</strain>
    </source>
</reference>
<dbReference type="GeneID" id="89229273"/>
<dbReference type="GO" id="GO:0003677">
    <property type="term" value="F:DNA binding"/>
    <property type="evidence" value="ECO:0007669"/>
    <property type="project" value="InterPro"/>
</dbReference>
<name>A0AA96V1C4_9EURY</name>
<protein>
    <recommendedName>
        <fullName evidence="1">HTH cro/C1-type domain-containing protein</fullName>
    </recommendedName>
</protein>
<dbReference type="SMART" id="SM00530">
    <property type="entry name" value="HTH_XRE"/>
    <property type="match status" value="1"/>
</dbReference>